<sequence length="217" mass="23823">MSQSKDKKRELSSVNLSEVESFLEKVARTPAPRNAGKSGRLIFALDATASRQATWDISMDIQAQMFSESSMIGRLSVQLVYYRGFKEFFAGQFSSDSSYILKDMAGVYCVGGRTQICRVLHHALEQHNKESVDALVLVGDACEENIDLVCDLAGQMGVSNLPAFTFHEGYDADGRQAFAEISRLSGGVFSEFDSSSPEILRRLLAEVAVFAVGGRKE</sequence>
<evidence type="ECO:0008006" key="2">
    <source>
        <dbReference type="Google" id="ProtNLM"/>
    </source>
</evidence>
<protein>
    <recommendedName>
        <fullName evidence="2">VWA domain-containing protein</fullName>
    </recommendedName>
</protein>
<reference evidence="1" key="1">
    <citation type="submission" date="2018-05" db="EMBL/GenBank/DDBJ databases">
        <authorList>
            <person name="Lanie J.A."/>
            <person name="Ng W.-L."/>
            <person name="Kazmierczak K.M."/>
            <person name="Andrzejewski T.M."/>
            <person name="Davidsen T.M."/>
            <person name="Wayne K.J."/>
            <person name="Tettelin H."/>
            <person name="Glass J.I."/>
            <person name="Rusch D."/>
            <person name="Podicherti R."/>
            <person name="Tsui H.-C.T."/>
            <person name="Winkler M.E."/>
        </authorList>
    </citation>
    <scope>NUCLEOTIDE SEQUENCE</scope>
</reference>
<evidence type="ECO:0000313" key="1">
    <source>
        <dbReference type="EMBL" id="SVD51191.1"/>
    </source>
</evidence>
<gene>
    <name evidence="1" type="ORF">METZ01_LOCUS404045</name>
</gene>
<dbReference type="InterPro" id="IPR036465">
    <property type="entry name" value="vWFA_dom_sf"/>
</dbReference>
<name>A0A382VZ84_9ZZZZ</name>
<dbReference type="AlphaFoldDB" id="A0A382VZ84"/>
<feature type="non-terminal residue" evidence="1">
    <location>
        <position position="217"/>
    </location>
</feature>
<dbReference type="EMBL" id="UINC01155376">
    <property type="protein sequence ID" value="SVD51191.1"/>
    <property type="molecule type" value="Genomic_DNA"/>
</dbReference>
<accession>A0A382VZ84</accession>
<proteinExistence type="predicted"/>
<organism evidence="1">
    <name type="scientific">marine metagenome</name>
    <dbReference type="NCBI Taxonomy" id="408172"/>
    <lineage>
        <taxon>unclassified sequences</taxon>
        <taxon>metagenomes</taxon>
        <taxon>ecological metagenomes</taxon>
    </lineage>
</organism>
<dbReference type="SUPFAM" id="SSF53300">
    <property type="entry name" value="vWA-like"/>
    <property type="match status" value="1"/>
</dbReference>